<comment type="similarity">
    <text evidence="1 4">Belongs to the aldehyde dehydrogenase family.</text>
</comment>
<evidence type="ECO:0000313" key="7">
    <source>
        <dbReference type="Proteomes" id="UP000423525"/>
    </source>
</evidence>
<dbReference type="GO" id="GO:0004777">
    <property type="term" value="F:succinate-semialdehyde dehydrogenase (NAD+) activity"/>
    <property type="evidence" value="ECO:0007669"/>
    <property type="project" value="TreeGrafter"/>
</dbReference>
<dbReference type="PANTHER" id="PTHR43353:SF5">
    <property type="entry name" value="SUCCINATE-SEMIALDEHYDE DEHYDROGENASE, MITOCHONDRIAL"/>
    <property type="match status" value="1"/>
</dbReference>
<dbReference type="EMBL" id="LR738855">
    <property type="protein sequence ID" value="VZH84796.1"/>
    <property type="molecule type" value="Genomic_DNA"/>
</dbReference>
<dbReference type="Gene3D" id="3.40.605.10">
    <property type="entry name" value="Aldehyde Dehydrogenase, Chain A, domain 1"/>
    <property type="match status" value="1"/>
</dbReference>
<dbReference type="InterPro" id="IPR029510">
    <property type="entry name" value="Ald_DH_CS_GLU"/>
</dbReference>
<dbReference type="PANTHER" id="PTHR43353">
    <property type="entry name" value="SUCCINATE-SEMIALDEHYDE DEHYDROGENASE, MITOCHONDRIAL"/>
    <property type="match status" value="1"/>
</dbReference>
<evidence type="ECO:0000313" key="6">
    <source>
        <dbReference type="EMBL" id="VZH84796.1"/>
    </source>
</evidence>
<sequence length="494" mass="52364">MTHTTQTFDDRIHELLQRIPTELFIAGQFQPAHNGATLSVTNPSDGSELATVASASEKEARAALDAAEKAQPAWAATPARERSEILRRAYDLVIEHKDDLALIQSLELGRALPDSEAEVTYAAEFFRWFAEEAVRIRGDYRHNPTGNARIITHQQPVGICLAITPWNFPLAMGARKLAPALAAGCTMILKPASKTPLTMLYLAQLLAEAGVPHGVVSVLPTANASVVSDLLHDARIRKLTFTGSTAVGQKLAAMAAEHSAAVSLELGGNAPYIILDDADIDTAAQAVAVAKMRGAGQVCIAANRFLVHSSIAEEFTQRVVDIMRGFTQGPATAPGVDFGALSGDDQVGTVTSLVDDALNRGATKLLGELPDGLPEHGSYYPATVLVDVPEEADIHREEIFGPVVVISTFDNDDEAVARANDTKFGLAAYVFGSDLQRVLSVAERVDAGMIAVNKGALSDPAAPFGGVKESGLGREGGFEGIGEFLETKLISLPL</sequence>
<evidence type="ECO:0000256" key="3">
    <source>
        <dbReference type="PROSITE-ProRule" id="PRU10007"/>
    </source>
</evidence>
<evidence type="ECO:0000256" key="2">
    <source>
        <dbReference type="ARBA" id="ARBA00023002"/>
    </source>
</evidence>
<evidence type="ECO:0000259" key="5">
    <source>
        <dbReference type="Pfam" id="PF00171"/>
    </source>
</evidence>
<dbReference type="InterPro" id="IPR050740">
    <property type="entry name" value="Aldehyde_DH_Superfamily"/>
</dbReference>
<dbReference type="Proteomes" id="UP000423525">
    <property type="component" value="Chromosome"/>
</dbReference>
<keyword evidence="2 4" id="KW-0560">Oxidoreductase</keyword>
<dbReference type="RefSeq" id="WP_155872069.1">
    <property type="nucleotide sequence ID" value="NZ_CP168248.1"/>
</dbReference>
<dbReference type="InterPro" id="IPR016162">
    <property type="entry name" value="Ald_DH_N"/>
</dbReference>
<evidence type="ECO:0000256" key="4">
    <source>
        <dbReference type="RuleBase" id="RU003345"/>
    </source>
</evidence>
<gene>
    <name evidence="6" type="ORF">FRC0190_00796</name>
</gene>
<dbReference type="InterPro" id="IPR016161">
    <property type="entry name" value="Ald_DH/histidinol_DH"/>
</dbReference>
<dbReference type="CDD" id="cd07103">
    <property type="entry name" value="ALDH_F5_SSADH_GabD"/>
    <property type="match status" value="1"/>
</dbReference>
<accession>A0A6I8MGI6</accession>
<name>A0A6I8MGI6_9CORY</name>
<dbReference type="PROSITE" id="PS00687">
    <property type="entry name" value="ALDEHYDE_DEHYDR_GLU"/>
    <property type="match status" value="1"/>
</dbReference>
<evidence type="ECO:0000256" key="1">
    <source>
        <dbReference type="ARBA" id="ARBA00009986"/>
    </source>
</evidence>
<protein>
    <submittedName>
        <fullName evidence="6">NAD-dependent succinate-semialdehyde dehydrogenase</fullName>
    </submittedName>
</protein>
<dbReference type="InterPro" id="IPR015590">
    <property type="entry name" value="Aldehyde_DH_dom"/>
</dbReference>
<dbReference type="KEGG" id="crf:FRC0190_00796"/>
<feature type="domain" description="Aldehyde dehydrogenase" evidence="5">
    <location>
        <begin position="34"/>
        <end position="489"/>
    </location>
</feature>
<dbReference type="Gene3D" id="3.40.309.10">
    <property type="entry name" value="Aldehyde Dehydrogenase, Chain A, domain 2"/>
    <property type="match status" value="1"/>
</dbReference>
<dbReference type="InterPro" id="IPR016163">
    <property type="entry name" value="Ald_DH_C"/>
</dbReference>
<dbReference type="AlphaFoldDB" id="A0A6I8MGI6"/>
<dbReference type="FunFam" id="3.40.605.10:FF:000007">
    <property type="entry name" value="NAD/NADP-dependent betaine aldehyde dehydrogenase"/>
    <property type="match status" value="1"/>
</dbReference>
<organism evidence="6 7">
    <name type="scientific">Corynebacterium rouxii</name>
    <dbReference type="NCBI Taxonomy" id="2719119"/>
    <lineage>
        <taxon>Bacteria</taxon>
        <taxon>Bacillati</taxon>
        <taxon>Actinomycetota</taxon>
        <taxon>Actinomycetes</taxon>
        <taxon>Mycobacteriales</taxon>
        <taxon>Corynebacteriaceae</taxon>
        <taxon>Corynebacterium</taxon>
    </lineage>
</organism>
<dbReference type="FunFam" id="3.40.309.10:FF:000009">
    <property type="entry name" value="Aldehyde dehydrogenase A"/>
    <property type="match status" value="1"/>
</dbReference>
<dbReference type="Pfam" id="PF00171">
    <property type="entry name" value="Aldedh"/>
    <property type="match status" value="1"/>
</dbReference>
<feature type="active site" evidence="3">
    <location>
        <position position="265"/>
    </location>
</feature>
<dbReference type="GO" id="GO:0009450">
    <property type="term" value="P:gamma-aminobutyric acid catabolic process"/>
    <property type="evidence" value="ECO:0007669"/>
    <property type="project" value="TreeGrafter"/>
</dbReference>
<dbReference type="SUPFAM" id="SSF53720">
    <property type="entry name" value="ALDH-like"/>
    <property type="match status" value="1"/>
</dbReference>
<reference evidence="6 7" key="1">
    <citation type="submission" date="2019-11" db="EMBL/GenBank/DDBJ databases">
        <authorList>
            <person name="Brisse S."/>
        </authorList>
    </citation>
    <scope>NUCLEOTIDE SEQUENCE [LARGE SCALE GENOMIC DNA]</scope>
    <source>
        <strain evidence="6">FRC0190</strain>
    </source>
</reference>
<proteinExistence type="inferred from homology"/>